<accession>A0ABS1DBK7</accession>
<organism evidence="8 9">
    <name type="scientific">Rhodovibrio sodomensis</name>
    <dbReference type="NCBI Taxonomy" id="1088"/>
    <lineage>
        <taxon>Bacteria</taxon>
        <taxon>Pseudomonadati</taxon>
        <taxon>Pseudomonadota</taxon>
        <taxon>Alphaproteobacteria</taxon>
        <taxon>Rhodospirillales</taxon>
        <taxon>Rhodovibrionaceae</taxon>
        <taxon>Rhodovibrio</taxon>
    </lineage>
</organism>
<dbReference type="InterPro" id="IPR000045">
    <property type="entry name" value="Prepilin_IV_endopep_pep"/>
</dbReference>
<keyword evidence="2" id="KW-1003">Cell membrane</keyword>
<dbReference type="RefSeq" id="WP_200338859.1">
    <property type="nucleotide sequence ID" value="NZ_NRRL01000002.1"/>
</dbReference>
<evidence type="ECO:0000256" key="5">
    <source>
        <dbReference type="ARBA" id="ARBA00023136"/>
    </source>
</evidence>
<reference evidence="8 9" key="1">
    <citation type="journal article" date="2020" name="Microorganisms">
        <title>Osmotic Adaptation and Compatible Solute Biosynthesis of Phototrophic Bacteria as Revealed from Genome Analyses.</title>
        <authorList>
            <person name="Imhoff J.F."/>
            <person name="Rahn T."/>
            <person name="Kunzel S."/>
            <person name="Keller A."/>
            <person name="Neulinger S.C."/>
        </authorList>
    </citation>
    <scope>NUCLEOTIDE SEQUENCE [LARGE SCALE GENOMIC DNA]</scope>
    <source>
        <strain evidence="8 9">DSM 9895</strain>
    </source>
</reference>
<evidence type="ECO:0000256" key="2">
    <source>
        <dbReference type="ARBA" id="ARBA00022475"/>
    </source>
</evidence>
<feature type="transmembrane region" description="Helical" evidence="6">
    <location>
        <begin position="98"/>
        <end position="118"/>
    </location>
</feature>
<feature type="domain" description="Prepilin type IV endopeptidase peptidase" evidence="7">
    <location>
        <begin position="14"/>
        <end position="113"/>
    </location>
</feature>
<dbReference type="PANTHER" id="PTHR36506">
    <property type="entry name" value="PREFLAGELLIN PEPTIDASE"/>
    <property type="match status" value="1"/>
</dbReference>
<feature type="transmembrane region" description="Helical" evidence="6">
    <location>
        <begin position="57"/>
        <end position="78"/>
    </location>
</feature>
<evidence type="ECO:0000256" key="1">
    <source>
        <dbReference type="ARBA" id="ARBA00004651"/>
    </source>
</evidence>
<evidence type="ECO:0000256" key="6">
    <source>
        <dbReference type="SAM" id="Phobius"/>
    </source>
</evidence>
<protein>
    <recommendedName>
        <fullName evidence="7">Prepilin type IV endopeptidase peptidase domain-containing protein</fullName>
    </recommendedName>
</protein>
<keyword evidence="4 6" id="KW-1133">Transmembrane helix</keyword>
<dbReference type="InterPro" id="IPR052218">
    <property type="entry name" value="Preflagellin_Peptidase"/>
</dbReference>
<dbReference type="PANTHER" id="PTHR36506:SF1">
    <property type="entry name" value="PREFLAGELLIN PEPTIDASE"/>
    <property type="match status" value="1"/>
</dbReference>
<comment type="subcellular location">
    <subcellularLocation>
        <location evidence="1">Cell membrane</location>
        <topology evidence="1">Multi-pass membrane protein</topology>
    </subcellularLocation>
</comment>
<evidence type="ECO:0000256" key="3">
    <source>
        <dbReference type="ARBA" id="ARBA00022692"/>
    </source>
</evidence>
<sequence>MVDPYTFILLTPVAVLSLWCAWTDLSRRRIPNTGVLALAALYPVAVAAGVLPGDWWAGLAVGGCLFAIGLTGFALGAIGGGDVKLAAALGLWAGSSDLAGFVLVTALTGAVLSVLILATRNGPFGHLVASPLRAGPQTGGRAATGESVPYGVALAAGGLWIAYGLIAA</sequence>
<evidence type="ECO:0000313" key="8">
    <source>
        <dbReference type="EMBL" id="MBK1666800.1"/>
    </source>
</evidence>
<dbReference type="Pfam" id="PF01478">
    <property type="entry name" value="Peptidase_A24"/>
    <property type="match status" value="1"/>
</dbReference>
<dbReference type="Gene3D" id="1.20.120.1220">
    <property type="match status" value="1"/>
</dbReference>
<gene>
    <name evidence="8" type="ORF">CKO28_01920</name>
</gene>
<feature type="transmembrane region" description="Helical" evidence="6">
    <location>
        <begin position="6"/>
        <end position="22"/>
    </location>
</feature>
<proteinExistence type="predicted"/>
<keyword evidence="5 6" id="KW-0472">Membrane</keyword>
<feature type="transmembrane region" description="Helical" evidence="6">
    <location>
        <begin position="34"/>
        <end position="51"/>
    </location>
</feature>
<evidence type="ECO:0000313" key="9">
    <source>
        <dbReference type="Proteomes" id="UP001296873"/>
    </source>
</evidence>
<dbReference type="EMBL" id="NRRL01000002">
    <property type="protein sequence ID" value="MBK1666800.1"/>
    <property type="molecule type" value="Genomic_DNA"/>
</dbReference>
<dbReference type="Proteomes" id="UP001296873">
    <property type="component" value="Unassembled WGS sequence"/>
</dbReference>
<comment type="caution">
    <text evidence="8">The sequence shown here is derived from an EMBL/GenBank/DDBJ whole genome shotgun (WGS) entry which is preliminary data.</text>
</comment>
<name>A0ABS1DBK7_9PROT</name>
<evidence type="ECO:0000259" key="7">
    <source>
        <dbReference type="Pfam" id="PF01478"/>
    </source>
</evidence>
<feature type="transmembrane region" description="Helical" evidence="6">
    <location>
        <begin position="148"/>
        <end position="166"/>
    </location>
</feature>
<keyword evidence="3 6" id="KW-0812">Transmembrane</keyword>
<keyword evidence="9" id="KW-1185">Reference proteome</keyword>
<evidence type="ECO:0000256" key="4">
    <source>
        <dbReference type="ARBA" id="ARBA00022989"/>
    </source>
</evidence>